<protein>
    <submittedName>
        <fullName evidence="2">Uncharacterized protein</fullName>
    </submittedName>
</protein>
<evidence type="ECO:0000313" key="3">
    <source>
        <dbReference type="Proteomes" id="UP000663828"/>
    </source>
</evidence>
<evidence type="ECO:0000313" key="1">
    <source>
        <dbReference type="EMBL" id="CAF0883156.1"/>
    </source>
</evidence>
<comment type="caution">
    <text evidence="2">The sequence shown here is derived from an EMBL/GenBank/DDBJ whole genome shotgun (WGS) entry which is preliminary data.</text>
</comment>
<dbReference type="EMBL" id="CAJNOR010000334">
    <property type="protein sequence ID" value="CAF0883156.1"/>
    <property type="molecule type" value="Genomic_DNA"/>
</dbReference>
<dbReference type="EMBL" id="CAJNOJ010000262">
    <property type="protein sequence ID" value="CAF1348958.1"/>
    <property type="molecule type" value="Genomic_DNA"/>
</dbReference>
<reference evidence="2" key="1">
    <citation type="submission" date="2021-02" db="EMBL/GenBank/DDBJ databases">
        <authorList>
            <person name="Nowell W R."/>
        </authorList>
    </citation>
    <scope>NUCLEOTIDE SEQUENCE</scope>
</reference>
<organism evidence="2 4">
    <name type="scientific">Adineta ricciae</name>
    <name type="common">Rotifer</name>
    <dbReference type="NCBI Taxonomy" id="249248"/>
    <lineage>
        <taxon>Eukaryota</taxon>
        <taxon>Metazoa</taxon>
        <taxon>Spiralia</taxon>
        <taxon>Gnathifera</taxon>
        <taxon>Rotifera</taxon>
        <taxon>Eurotatoria</taxon>
        <taxon>Bdelloidea</taxon>
        <taxon>Adinetida</taxon>
        <taxon>Adinetidae</taxon>
        <taxon>Adineta</taxon>
    </lineage>
</organism>
<sequence>MMANDQRVWQVSIWSDANYDGDLTRFSDALYTYGRESSNHNFLPNFPVKAIFDNGPAFLFVSSEKFGPAEWYVVASIASDTYPSEPPIELLIRMNKYKSYPSGDKFDMCGTGRSAFNADAVNLNKRYVNGTVEDRRHIKQTRLNSVHGMLWYILNSSSIPNRVREHQFNVVDYVMINR</sequence>
<evidence type="ECO:0000313" key="4">
    <source>
        <dbReference type="Proteomes" id="UP000663852"/>
    </source>
</evidence>
<dbReference type="Proteomes" id="UP000663828">
    <property type="component" value="Unassembled WGS sequence"/>
</dbReference>
<evidence type="ECO:0000313" key="2">
    <source>
        <dbReference type="EMBL" id="CAF1348958.1"/>
    </source>
</evidence>
<proteinExistence type="predicted"/>
<accession>A0A815HC73</accession>
<name>A0A815HC73_ADIRI</name>
<keyword evidence="3" id="KW-1185">Reference proteome</keyword>
<dbReference type="Proteomes" id="UP000663852">
    <property type="component" value="Unassembled WGS sequence"/>
</dbReference>
<gene>
    <name evidence="2" type="ORF">EDS130_LOCUS33164</name>
    <name evidence="1" type="ORF">XAT740_LOCUS7110</name>
</gene>
<dbReference type="AlphaFoldDB" id="A0A815HC73"/>